<evidence type="ECO:0000313" key="2">
    <source>
        <dbReference type="Proteomes" id="UP000284702"/>
    </source>
</evidence>
<evidence type="ECO:0000313" key="1">
    <source>
        <dbReference type="EMBL" id="RQM10938.1"/>
    </source>
</evidence>
<dbReference type="PANTHER" id="PTHR33939">
    <property type="entry name" value="PROTEIN CBG22215"/>
    <property type="match status" value="1"/>
</dbReference>
<dbReference type="PANTHER" id="PTHR33939:SF1">
    <property type="entry name" value="DUF4371 DOMAIN-CONTAINING PROTEIN"/>
    <property type="match status" value="1"/>
</dbReference>
<protein>
    <recommendedName>
        <fullName evidence="3">Tc1-like transposase DDE domain-containing protein</fullName>
    </recommendedName>
</protein>
<keyword evidence="2" id="KW-1185">Reference proteome</keyword>
<comment type="caution">
    <text evidence="1">The sequence shown here is derived from an EMBL/GenBank/DDBJ whole genome shotgun (WGS) entry which is preliminary data.</text>
</comment>
<dbReference type="VEuPathDB" id="FungiDB:H257_18771"/>
<proteinExistence type="predicted"/>
<sequence>ARVKSAMDFVRPDSNFQFADIYDYVRVDEKWFHATKVKAQMYLLPSEIPPHRSTQSKRCITKVIFLWDQLTVRDIIELLFCQGIKAAWKKVAEALGRNIHLVQDVWREYLETQTITASTPSANLTVHITTVPHTKQVVEMVQTFVRERRATRTRTTAADVMVYLNEVCVLDFNTDDKRQWWSTLRSVQRFLKAQGYKRGSRKESSTYHLSKANAETRDAYVRRMNAIIDTTYPPHVVYTDESYIHHHYKSHHQSLYDPNDTQSTATKEKHKGRRYCFVAAMLDSPTMESKIMALDIFTGGKSKAKEPKDYHGIFDTDYYVAWFKRLLDEMEASGIANAWIVLDNAKYHKSLPKSTPTSGCRKSVLVDACKAFDIKTTGNECKSELWGLLSTYIKANIKPMIVDMAERRGHSVVFTPPHHSDLQPIETVWAIVKGEVGRQYDDMTKFPEVKVRLEAAFANLKPDSIKGCVRSVQEKLKLLHEHLAQVDALESESSAASGNSSE</sequence>
<dbReference type="EMBL" id="MZMZ02006042">
    <property type="protein sequence ID" value="RQM10938.1"/>
    <property type="molecule type" value="Genomic_DNA"/>
</dbReference>
<dbReference type="InterPro" id="IPR036397">
    <property type="entry name" value="RNaseH_sf"/>
</dbReference>
<dbReference type="Gene3D" id="3.30.420.10">
    <property type="entry name" value="Ribonuclease H-like superfamily/Ribonuclease H"/>
    <property type="match status" value="1"/>
</dbReference>
<gene>
    <name evidence="1" type="ORF">B5M09_010419</name>
</gene>
<evidence type="ECO:0008006" key="3">
    <source>
        <dbReference type="Google" id="ProtNLM"/>
    </source>
</evidence>
<feature type="non-terminal residue" evidence="1">
    <location>
        <position position="1"/>
    </location>
</feature>
<accession>A0A425C1L7</accession>
<dbReference type="AlphaFoldDB" id="A0A425C1L7"/>
<dbReference type="VEuPathDB" id="FungiDB:H257_17406"/>
<dbReference type="Proteomes" id="UP000284702">
    <property type="component" value="Unassembled WGS sequence"/>
</dbReference>
<dbReference type="GO" id="GO:0003676">
    <property type="term" value="F:nucleic acid binding"/>
    <property type="evidence" value="ECO:0007669"/>
    <property type="project" value="InterPro"/>
</dbReference>
<organism evidence="1 2">
    <name type="scientific">Aphanomyces astaci</name>
    <name type="common">Crayfish plague agent</name>
    <dbReference type="NCBI Taxonomy" id="112090"/>
    <lineage>
        <taxon>Eukaryota</taxon>
        <taxon>Sar</taxon>
        <taxon>Stramenopiles</taxon>
        <taxon>Oomycota</taxon>
        <taxon>Saprolegniomycetes</taxon>
        <taxon>Saprolegniales</taxon>
        <taxon>Verrucalvaceae</taxon>
        <taxon>Aphanomyces</taxon>
    </lineage>
</organism>
<reference evidence="1" key="1">
    <citation type="submission" date="2018-07" db="EMBL/GenBank/DDBJ databases">
        <title>Annotation of Aphanomyces astaci genome assembly.</title>
        <authorList>
            <person name="Studholme D.J."/>
        </authorList>
    </citation>
    <scope>NUCLEOTIDE SEQUENCE [LARGE SCALE GENOMIC DNA]</scope>
    <source>
        <strain evidence="1">Pc</strain>
    </source>
</reference>
<name>A0A425C1L7_APHAT</name>